<evidence type="ECO:0000259" key="2">
    <source>
        <dbReference type="SMART" id="SM00382"/>
    </source>
</evidence>
<name>Q9YD77_AERPE</name>
<dbReference type="STRING" id="272557.APE_1035.1"/>
<evidence type="ECO:0000313" key="3">
    <source>
        <dbReference type="EMBL" id="BAA80020.2"/>
    </source>
</evidence>
<evidence type="ECO:0000256" key="1">
    <source>
        <dbReference type="SAM" id="Coils"/>
    </source>
</evidence>
<dbReference type="AlphaFoldDB" id="Q9YD77"/>
<dbReference type="InterPro" id="IPR027417">
    <property type="entry name" value="P-loop_NTPase"/>
</dbReference>
<gene>
    <name evidence="3" type="ordered locus">APE_1035.1</name>
</gene>
<dbReference type="PANTHER" id="PTHR32204">
    <property type="entry name" value="ATPASE RAVA"/>
    <property type="match status" value="1"/>
</dbReference>
<dbReference type="CDD" id="cd00009">
    <property type="entry name" value="AAA"/>
    <property type="match status" value="1"/>
</dbReference>
<dbReference type="InterPro" id="IPR041538">
    <property type="entry name" value="RavA-like_AAA_lid"/>
</dbReference>
<dbReference type="PANTHER" id="PTHR32204:SF0">
    <property type="entry name" value="ATPASE RAVA"/>
    <property type="match status" value="1"/>
</dbReference>
<proteinExistence type="predicted"/>
<dbReference type="Proteomes" id="UP000002518">
    <property type="component" value="Chromosome"/>
</dbReference>
<dbReference type="SMART" id="SM00382">
    <property type="entry name" value="AAA"/>
    <property type="match status" value="1"/>
</dbReference>
<dbReference type="KEGG" id="ape:APE_1035.1"/>
<feature type="domain" description="AAA+ ATPase" evidence="2">
    <location>
        <begin position="37"/>
        <end position="177"/>
    </location>
</feature>
<protein>
    <recommendedName>
        <fullName evidence="2">AAA+ ATPase domain-containing protein</fullName>
    </recommendedName>
</protein>
<dbReference type="SUPFAM" id="SSF52540">
    <property type="entry name" value="P-loop containing nucleoside triphosphate hydrolases"/>
    <property type="match status" value="1"/>
</dbReference>
<dbReference type="InterPro" id="IPR045427">
    <property type="entry name" value="MoxR"/>
</dbReference>
<organism evidence="3 4">
    <name type="scientific">Aeropyrum pernix (strain ATCC 700893 / DSM 11879 / JCM 9820 / NBRC 100138 / K1)</name>
    <dbReference type="NCBI Taxonomy" id="272557"/>
    <lineage>
        <taxon>Archaea</taxon>
        <taxon>Thermoproteota</taxon>
        <taxon>Thermoprotei</taxon>
        <taxon>Desulfurococcales</taxon>
        <taxon>Desulfurococcaceae</taxon>
        <taxon>Aeropyrum</taxon>
    </lineage>
</organism>
<keyword evidence="4" id="KW-1185">Reference proteome</keyword>
<feature type="coiled-coil region" evidence="1">
    <location>
        <begin position="291"/>
        <end position="318"/>
    </location>
</feature>
<dbReference type="InterPro" id="IPR050513">
    <property type="entry name" value="RavA_ATPases"/>
</dbReference>
<sequence>MDFETASGLARKFLQELEKPFVGRHEQALMLTLALISGEHVVMIGEPGTAKSALARRAAELLNARFFKYLLTRFTEPSELFGPLDLRSLREGKYIRITRGKLPEAEIAFLDEVFNANSAVLNTLLSLMQERIVYDGYSEIRVPIWSIIGASNRVPEEPELEALYDRFVYRDYVKPLDQDHWDKLLDAAWSLEKGEYEAAKPIMSMAELREINKHVMSVDVSPVKPSLIRLFVLLEEKGLHVTDRRKGKILKAVAAHALLNGRSSAEESDLIVLKYTVPKDPEDFDKINIILMEELKTKDRVLRELEEIRKNVENAQSVITRMQSFDPRLTDYFRSLKATRNRVAHLVKDLDDPEVQRMADEIIIAVDLLLEEIMAKLNM</sequence>
<dbReference type="PATRIC" id="fig|272557.25.peg.736"/>
<accession>Q9YD77</accession>
<evidence type="ECO:0000313" key="4">
    <source>
        <dbReference type="Proteomes" id="UP000002518"/>
    </source>
</evidence>
<dbReference type="InterPro" id="IPR003593">
    <property type="entry name" value="AAA+_ATPase"/>
</dbReference>
<dbReference type="EMBL" id="BA000002">
    <property type="protein sequence ID" value="BAA80020.2"/>
    <property type="molecule type" value="Genomic_DNA"/>
</dbReference>
<reference evidence="3 4" key="1">
    <citation type="journal article" date="1999" name="DNA Res.">
        <title>Complete genome sequence of an aerobic hyper-thermophilic crenarchaeon, Aeropyrum pernix K1.</title>
        <authorList>
            <person name="Kawarabayasi Y."/>
            <person name="Hino Y."/>
            <person name="Horikawa H."/>
            <person name="Yamazaki S."/>
            <person name="Haikawa Y."/>
            <person name="Jin-no K."/>
            <person name="Takahashi M."/>
            <person name="Sekine M."/>
            <person name="Baba S."/>
            <person name="Ankai A."/>
            <person name="Kosugi H."/>
            <person name="Hosoyama A."/>
            <person name="Fukui S."/>
            <person name="Nagai Y."/>
            <person name="Nishijima K."/>
            <person name="Nakazawa H."/>
            <person name="Takamiya M."/>
            <person name="Masuda S."/>
            <person name="Funahashi T."/>
            <person name="Tanaka T."/>
            <person name="Kudoh Y."/>
            <person name="Yamazaki J."/>
            <person name="Kushida N."/>
            <person name="Oguchi A."/>
            <person name="Aoki K."/>
            <person name="Kubota K."/>
            <person name="Nakamura Y."/>
            <person name="Nomura N."/>
            <person name="Sako Y."/>
            <person name="Kikuchi H."/>
        </authorList>
    </citation>
    <scope>NUCLEOTIDE SEQUENCE [LARGE SCALE GENOMIC DNA]</scope>
    <source>
        <strain evidence="4">ATCC 700893 / DSM 11879 / JCM 9820 / NBRC 100138 / K1</strain>
    </source>
</reference>
<dbReference type="Gene3D" id="3.40.50.300">
    <property type="entry name" value="P-loop containing nucleotide triphosphate hydrolases"/>
    <property type="match status" value="1"/>
</dbReference>
<keyword evidence="1" id="KW-0175">Coiled coil</keyword>
<dbReference type="eggNOG" id="arCOG00434">
    <property type="taxonomic scope" value="Archaea"/>
</dbReference>
<dbReference type="Pfam" id="PF20030">
    <property type="entry name" value="bpMoxR"/>
    <property type="match status" value="1"/>
</dbReference>
<dbReference type="Pfam" id="PF17868">
    <property type="entry name" value="AAA_lid_8"/>
    <property type="match status" value="1"/>
</dbReference>
<dbReference type="EnsemblBacteria" id="BAA80020">
    <property type="protein sequence ID" value="BAA80020"/>
    <property type="gene ID" value="APE_1035.1"/>
</dbReference>
<dbReference type="PIR" id="D72702">
    <property type="entry name" value="D72702"/>
</dbReference>